<dbReference type="WBParaSite" id="nRc.2.0.1.t17833-RA">
    <property type="protein sequence ID" value="nRc.2.0.1.t17833-RA"/>
    <property type="gene ID" value="nRc.2.0.1.g17833"/>
</dbReference>
<evidence type="ECO:0000313" key="2">
    <source>
        <dbReference type="WBParaSite" id="nRc.2.0.1.t17833-RA"/>
    </source>
</evidence>
<proteinExistence type="predicted"/>
<accession>A0A915IUT9</accession>
<sequence>MYRIKPNSEVKNTRVFCCRQSATVRDCRRFLGFNWRQSTTALLNWALEVPSETLLLIRKQYKK</sequence>
<keyword evidence="1" id="KW-1185">Reference proteome</keyword>
<organism evidence="1 2">
    <name type="scientific">Romanomermis culicivorax</name>
    <name type="common">Nematode worm</name>
    <dbReference type="NCBI Taxonomy" id="13658"/>
    <lineage>
        <taxon>Eukaryota</taxon>
        <taxon>Metazoa</taxon>
        <taxon>Ecdysozoa</taxon>
        <taxon>Nematoda</taxon>
        <taxon>Enoplea</taxon>
        <taxon>Dorylaimia</taxon>
        <taxon>Mermithida</taxon>
        <taxon>Mermithoidea</taxon>
        <taxon>Mermithidae</taxon>
        <taxon>Romanomermis</taxon>
    </lineage>
</organism>
<protein>
    <submittedName>
        <fullName evidence="2">Uncharacterized protein</fullName>
    </submittedName>
</protein>
<evidence type="ECO:0000313" key="1">
    <source>
        <dbReference type="Proteomes" id="UP000887565"/>
    </source>
</evidence>
<reference evidence="2" key="1">
    <citation type="submission" date="2022-11" db="UniProtKB">
        <authorList>
            <consortium name="WormBaseParasite"/>
        </authorList>
    </citation>
    <scope>IDENTIFICATION</scope>
</reference>
<dbReference type="AlphaFoldDB" id="A0A915IUT9"/>
<name>A0A915IUT9_ROMCU</name>
<dbReference type="Proteomes" id="UP000887565">
    <property type="component" value="Unplaced"/>
</dbReference>